<sequence length="176" mass="20220">MRHHFYKNLFNAFFITLALTNVGAQTIDESLELMVSVAKQDLETPSPTRFDPLQLNGAIVWSENKKQLAVVMKVELLTDWHIYASVTKKSAFIATKIKTKFPEKGLVPLTDWEKPNEEAYNKSSSVYIGDQLFFIRYYKVDQTFNASTSLKCGLYYQACDPFKCMPPKTKMIDLIK</sequence>
<dbReference type="RefSeq" id="WP_102757160.1">
    <property type="nucleotide sequence ID" value="NZ_CP025791.1"/>
</dbReference>
<name>A0A2K9PTY6_9FLAO</name>
<dbReference type="EMBL" id="CP025791">
    <property type="protein sequence ID" value="AUP80514.1"/>
    <property type="molecule type" value="Genomic_DNA"/>
</dbReference>
<protein>
    <submittedName>
        <fullName evidence="1">Uncharacterized protein</fullName>
    </submittedName>
</protein>
<gene>
    <name evidence="1" type="ORF">C1H87_18070</name>
</gene>
<evidence type="ECO:0000313" key="2">
    <source>
        <dbReference type="Proteomes" id="UP000235826"/>
    </source>
</evidence>
<proteinExistence type="predicted"/>
<dbReference type="AlphaFoldDB" id="A0A2K9PTY6"/>
<evidence type="ECO:0000313" key="1">
    <source>
        <dbReference type="EMBL" id="AUP80514.1"/>
    </source>
</evidence>
<reference evidence="1 2" key="1">
    <citation type="submission" date="2018-01" db="EMBL/GenBank/DDBJ databases">
        <title>Complete genome sequence of Flavivirga eckloniae ECD14 isolated from seaweed Ecklonia cava.</title>
        <authorList>
            <person name="Lee J.H."/>
            <person name="Baik K.S."/>
            <person name="Seong C.N."/>
        </authorList>
    </citation>
    <scope>NUCLEOTIDE SEQUENCE [LARGE SCALE GENOMIC DNA]</scope>
    <source>
        <strain evidence="1 2">ECD14</strain>
    </source>
</reference>
<dbReference type="KEGG" id="fek:C1H87_18070"/>
<dbReference type="OrthoDB" id="1436592at2"/>
<keyword evidence="2" id="KW-1185">Reference proteome</keyword>
<organism evidence="1 2">
    <name type="scientific">Flavivirga eckloniae</name>
    <dbReference type="NCBI Taxonomy" id="1803846"/>
    <lineage>
        <taxon>Bacteria</taxon>
        <taxon>Pseudomonadati</taxon>
        <taxon>Bacteroidota</taxon>
        <taxon>Flavobacteriia</taxon>
        <taxon>Flavobacteriales</taxon>
        <taxon>Flavobacteriaceae</taxon>
        <taxon>Flavivirga</taxon>
    </lineage>
</organism>
<accession>A0A2K9PTY6</accession>
<dbReference type="Proteomes" id="UP000235826">
    <property type="component" value="Chromosome"/>
</dbReference>